<keyword evidence="5" id="KW-1185">Reference proteome</keyword>
<comment type="similarity">
    <text evidence="2">Belongs to the AB hydrolase superfamily. Epoxide hydrolase family.</text>
</comment>
<dbReference type="Pfam" id="PF12697">
    <property type="entry name" value="Abhydrolase_6"/>
    <property type="match status" value="1"/>
</dbReference>
<dbReference type="GO" id="GO:0004301">
    <property type="term" value="F:epoxide hydrolase activity"/>
    <property type="evidence" value="ECO:0007669"/>
    <property type="project" value="UniProtKB-ARBA"/>
</dbReference>
<organism evidence="4 5">
    <name type="scientific">Pelusios castaneus</name>
    <name type="common">West African mud turtle</name>
    <dbReference type="NCBI Taxonomy" id="367368"/>
    <lineage>
        <taxon>Eukaryota</taxon>
        <taxon>Metazoa</taxon>
        <taxon>Chordata</taxon>
        <taxon>Craniata</taxon>
        <taxon>Vertebrata</taxon>
        <taxon>Euteleostomi</taxon>
        <taxon>Archelosauria</taxon>
        <taxon>Testudinata</taxon>
        <taxon>Testudines</taxon>
        <taxon>Pleurodira</taxon>
        <taxon>Pelomedusidae</taxon>
        <taxon>Pelusios</taxon>
    </lineage>
</organism>
<dbReference type="Ensembl" id="ENSPCET00000023051.1">
    <property type="protein sequence ID" value="ENSPCEP00000022298.1"/>
    <property type="gene ID" value="ENSPCEG00000017047.1"/>
</dbReference>
<evidence type="ECO:0000256" key="1">
    <source>
        <dbReference type="ARBA" id="ARBA00022801"/>
    </source>
</evidence>
<keyword evidence="1" id="KW-0378">Hydrolase</keyword>
<accession>A0A8C8SNB1</accession>
<reference evidence="4" key="2">
    <citation type="submission" date="2025-09" db="UniProtKB">
        <authorList>
            <consortium name="Ensembl"/>
        </authorList>
    </citation>
    <scope>IDENTIFICATION</scope>
</reference>
<name>A0A8C8SNB1_9SAUR</name>
<protein>
    <recommendedName>
        <fullName evidence="3">AB hydrolase-1 domain-containing protein</fullName>
    </recommendedName>
</protein>
<dbReference type="Gene3D" id="3.40.50.1820">
    <property type="entry name" value="alpha/beta hydrolase"/>
    <property type="match status" value="2"/>
</dbReference>
<dbReference type="SUPFAM" id="SSF53474">
    <property type="entry name" value="alpha/beta-Hydrolases"/>
    <property type="match status" value="1"/>
</dbReference>
<dbReference type="InterPro" id="IPR029058">
    <property type="entry name" value="AB_hydrolase_fold"/>
</dbReference>
<dbReference type="InterPro" id="IPR000639">
    <property type="entry name" value="Epox_hydrolase-like"/>
</dbReference>
<feature type="domain" description="AB hydrolase-1" evidence="3">
    <location>
        <begin position="102"/>
        <end position="388"/>
    </location>
</feature>
<reference evidence="4" key="1">
    <citation type="submission" date="2025-08" db="UniProtKB">
        <authorList>
            <consortium name="Ensembl"/>
        </authorList>
    </citation>
    <scope>IDENTIFICATION</scope>
</reference>
<dbReference type="AlphaFoldDB" id="A0A8C8SNB1"/>
<evidence type="ECO:0000256" key="2">
    <source>
        <dbReference type="ARBA" id="ARBA00038334"/>
    </source>
</evidence>
<proteinExistence type="inferred from homology"/>
<dbReference type="InterPro" id="IPR000073">
    <property type="entry name" value="AB_hydrolase_1"/>
</dbReference>
<evidence type="ECO:0000313" key="5">
    <source>
        <dbReference type="Proteomes" id="UP000694393"/>
    </source>
</evidence>
<evidence type="ECO:0000259" key="3">
    <source>
        <dbReference type="Pfam" id="PF12697"/>
    </source>
</evidence>
<evidence type="ECO:0000313" key="4">
    <source>
        <dbReference type="Ensembl" id="ENSPCEP00000022298.1"/>
    </source>
</evidence>
<sequence>MALSLYHLLLVPTRLVLVLSKLLFRLAVCSASYVAGAVCCLWLPWLLLTQGPCRALRWRVRKTPPPCLTDTSYGEHRYLQLKGTGLRLHYVTAGEEGAPLMLFLHGFPQNWFAWRYQLQEFKKRFRVVALDLRGYGDSDAPQGKQHYRVEAILEDVQGVIEALGSKDEMGSALRWRHLWRQSGIGLFLNTRRIRTPQQGFPKCILVGHGWGSTVAWEFAVNHPSMVEKLILMNSIHPSVLQEYVVCHPFQLLRSSYIFMFQLPRLPELLFSLGDFQLLKQILADGKTGVQTRERRLTAQELEAYLFSFSKPGGLTPPINYYRNLFSRSPMRCQDVLVPTLVIWGEKDVYLEAGMISFLEQYLRKHYRVERVPSASHFIQEDQPHTVNQLIWSFLRESD</sequence>
<dbReference type="PANTHER" id="PTHR43329">
    <property type="entry name" value="EPOXIDE HYDROLASE"/>
    <property type="match status" value="1"/>
</dbReference>
<dbReference type="Proteomes" id="UP000694393">
    <property type="component" value="Unplaced"/>
</dbReference>
<dbReference type="PRINTS" id="PR00412">
    <property type="entry name" value="EPOXHYDRLASE"/>
</dbReference>